<protein>
    <submittedName>
        <fullName evidence="1">24606_t:CDS:1</fullName>
    </submittedName>
</protein>
<gene>
    <name evidence="1" type="ORF">RPERSI_LOCUS27445</name>
</gene>
<keyword evidence="2" id="KW-1185">Reference proteome</keyword>
<comment type="caution">
    <text evidence="1">The sequence shown here is derived from an EMBL/GenBank/DDBJ whole genome shotgun (WGS) entry which is preliminary data.</text>
</comment>
<evidence type="ECO:0000313" key="1">
    <source>
        <dbReference type="EMBL" id="CAG8829223.1"/>
    </source>
</evidence>
<accession>A0ACA9S7U1</accession>
<organism evidence="1 2">
    <name type="scientific">Racocetra persica</name>
    <dbReference type="NCBI Taxonomy" id="160502"/>
    <lineage>
        <taxon>Eukaryota</taxon>
        <taxon>Fungi</taxon>
        <taxon>Fungi incertae sedis</taxon>
        <taxon>Mucoromycota</taxon>
        <taxon>Glomeromycotina</taxon>
        <taxon>Glomeromycetes</taxon>
        <taxon>Diversisporales</taxon>
        <taxon>Gigasporaceae</taxon>
        <taxon>Racocetra</taxon>
    </lineage>
</organism>
<evidence type="ECO:0000313" key="2">
    <source>
        <dbReference type="Proteomes" id="UP000789920"/>
    </source>
</evidence>
<sequence>PDGDVQMTDLGAENQFQELLKNAQDKFESLNGNVQNLLDENKKFQNQLTEIKDELRILKGSSSEPSCNVEGELRNIKDFITTQIKESVENQYKEFYILFKELKNQNSTPLNELRNIIENEFQNVKDKLNPSVGEQDKETELDRLRKENMGLKKLNNKLKEENSEYQVKIGGATRYRFADDDQNNSVHLNKDISDLYDRVSKFVTHLKKDVQIHSDNVSNLFRRYKCTKDTNEEGPQLEKEVLKRLVIDTIIQTFDECLNSENSCFEKEIMNDLKPLLDKSLTNTKSGSNDIKKSILIKIRLQAYAILGSLAFTEPEHQFINHCKTRLINTMDQYRTITNESRRKEIEDQASALVRDVI</sequence>
<dbReference type="Proteomes" id="UP000789920">
    <property type="component" value="Unassembled WGS sequence"/>
</dbReference>
<name>A0ACA9S7U1_9GLOM</name>
<feature type="non-terminal residue" evidence="1">
    <location>
        <position position="1"/>
    </location>
</feature>
<dbReference type="EMBL" id="CAJVQC010096856">
    <property type="protein sequence ID" value="CAG8829223.1"/>
    <property type="molecule type" value="Genomic_DNA"/>
</dbReference>
<reference evidence="1" key="1">
    <citation type="submission" date="2021-06" db="EMBL/GenBank/DDBJ databases">
        <authorList>
            <person name="Kallberg Y."/>
            <person name="Tangrot J."/>
            <person name="Rosling A."/>
        </authorList>
    </citation>
    <scope>NUCLEOTIDE SEQUENCE</scope>
    <source>
        <strain evidence="1">MA461A</strain>
    </source>
</reference>
<feature type="non-terminal residue" evidence="1">
    <location>
        <position position="358"/>
    </location>
</feature>
<proteinExistence type="predicted"/>